<feature type="domain" description="Homing endonuclease LAGLIDADG" evidence="1">
    <location>
        <begin position="2"/>
        <end position="94"/>
    </location>
</feature>
<dbReference type="InterPro" id="IPR027434">
    <property type="entry name" value="Homing_endonucl"/>
</dbReference>
<dbReference type="Proteomes" id="UP000178964">
    <property type="component" value="Unassembled WGS sequence"/>
</dbReference>
<dbReference type="GO" id="GO:0004519">
    <property type="term" value="F:endonuclease activity"/>
    <property type="evidence" value="ECO:0007669"/>
    <property type="project" value="InterPro"/>
</dbReference>
<evidence type="ECO:0000259" key="1">
    <source>
        <dbReference type="Pfam" id="PF00961"/>
    </source>
</evidence>
<dbReference type="EMBL" id="MEVK01000002">
    <property type="protein sequence ID" value="OGC59987.1"/>
    <property type="molecule type" value="Genomic_DNA"/>
</dbReference>
<evidence type="ECO:0000313" key="3">
    <source>
        <dbReference type="Proteomes" id="UP000178964"/>
    </source>
</evidence>
<dbReference type="PANTHER" id="PTHR36181">
    <property type="entry name" value="INTRON-ENCODED ENDONUCLEASE AI3-RELATED"/>
    <property type="match status" value="1"/>
</dbReference>
<dbReference type="STRING" id="1802627.A3A70_01775"/>
<sequence length="137" mass="16131">MFYIGIVPSRETKTGWQVIYFFKVSQNPIGKNVLEFIKTRFGCGYLKFNSRIDLTDRSLAYVVRDLPSLRDRIIPFFEGKLVIKQDAFRKFKRVLELVSQKKHLTLDGITEILEIAYTMNTQKRRVSKEQILSSYKN</sequence>
<name>A0A1F4VS06_UNCKA</name>
<dbReference type="AlphaFoldDB" id="A0A1F4VS06"/>
<gene>
    <name evidence="2" type="ORF">A3A70_01775</name>
</gene>
<protein>
    <recommendedName>
        <fullName evidence="1">Homing endonuclease LAGLIDADG domain-containing protein</fullName>
    </recommendedName>
</protein>
<accession>A0A1F4VS06</accession>
<dbReference type="InterPro" id="IPR004860">
    <property type="entry name" value="LAGLIDADG_dom"/>
</dbReference>
<evidence type="ECO:0000313" key="2">
    <source>
        <dbReference type="EMBL" id="OGC59987.1"/>
    </source>
</evidence>
<reference evidence="2 3" key="1">
    <citation type="journal article" date="2016" name="Nat. Commun.">
        <title>Thousands of microbial genomes shed light on interconnected biogeochemical processes in an aquifer system.</title>
        <authorList>
            <person name="Anantharaman K."/>
            <person name="Brown C.T."/>
            <person name="Hug L.A."/>
            <person name="Sharon I."/>
            <person name="Castelle C.J."/>
            <person name="Probst A.J."/>
            <person name="Thomas B.C."/>
            <person name="Singh A."/>
            <person name="Wilkins M.J."/>
            <person name="Karaoz U."/>
            <person name="Brodie E.L."/>
            <person name="Williams K.H."/>
            <person name="Hubbard S.S."/>
            <person name="Banfield J.F."/>
        </authorList>
    </citation>
    <scope>NUCLEOTIDE SEQUENCE [LARGE SCALE GENOMIC DNA]</scope>
</reference>
<dbReference type="Gene3D" id="3.10.28.10">
    <property type="entry name" value="Homing endonucleases"/>
    <property type="match status" value="1"/>
</dbReference>
<dbReference type="SUPFAM" id="SSF55608">
    <property type="entry name" value="Homing endonucleases"/>
    <property type="match status" value="1"/>
</dbReference>
<proteinExistence type="predicted"/>
<organism evidence="2 3">
    <name type="scientific">candidate division WWE3 bacterium RIFCSPLOWO2_01_FULL_42_11</name>
    <dbReference type="NCBI Taxonomy" id="1802627"/>
    <lineage>
        <taxon>Bacteria</taxon>
        <taxon>Katanobacteria</taxon>
    </lineage>
</organism>
<dbReference type="PANTHER" id="PTHR36181:SF4">
    <property type="entry name" value="LAGLIDADG ENDONUCLEASE"/>
    <property type="match status" value="1"/>
</dbReference>
<dbReference type="InterPro" id="IPR051289">
    <property type="entry name" value="LAGLIDADG_Endonuclease"/>
</dbReference>
<dbReference type="Pfam" id="PF00961">
    <property type="entry name" value="LAGLIDADG_1"/>
    <property type="match status" value="1"/>
</dbReference>
<comment type="caution">
    <text evidence="2">The sequence shown here is derived from an EMBL/GenBank/DDBJ whole genome shotgun (WGS) entry which is preliminary data.</text>
</comment>